<proteinExistence type="predicted"/>
<dbReference type="OrthoDB" id="10030726at2759"/>
<evidence type="ECO:0000313" key="2">
    <source>
        <dbReference type="Proteomes" id="UP000499080"/>
    </source>
</evidence>
<gene>
    <name evidence="1" type="ORF">AVEN_256798_1</name>
</gene>
<comment type="caution">
    <text evidence="1">The sequence shown here is derived from an EMBL/GenBank/DDBJ whole genome shotgun (WGS) entry which is preliminary data.</text>
</comment>
<accession>A0A4Y2NMJ0</accession>
<protein>
    <submittedName>
        <fullName evidence="1">Uncharacterized protein</fullName>
    </submittedName>
</protein>
<dbReference type="AlphaFoldDB" id="A0A4Y2NMJ0"/>
<keyword evidence="2" id="KW-1185">Reference proteome</keyword>
<dbReference type="Proteomes" id="UP000499080">
    <property type="component" value="Unassembled WGS sequence"/>
</dbReference>
<sequence length="135" mass="15705">MPRGNAKVLSRRPCIESSKHCSIAEKNFDMETDICEKSLTMTTEDTWSSSEIPKVQLEDPDIRQILKKLNSTDRQSWQEIAPESPTTNRYWILWDSLHLKDGALYRNWESDDGSSYRWQLNSSEKYNSRGSARDS</sequence>
<name>A0A4Y2NMJ0_ARAVE</name>
<organism evidence="1 2">
    <name type="scientific">Araneus ventricosus</name>
    <name type="common">Orbweaver spider</name>
    <name type="synonym">Epeira ventricosa</name>
    <dbReference type="NCBI Taxonomy" id="182803"/>
    <lineage>
        <taxon>Eukaryota</taxon>
        <taxon>Metazoa</taxon>
        <taxon>Ecdysozoa</taxon>
        <taxon>Arthropoda</taxon>
        <taxon>Chelicerata</taxon>
        <taxon>Arachnida</taxon>
        <taxon>Araneae</taxon>
        <taxon>Araneomorphae</taxon>
        <taxon>Entelegynae</taxon>
        <taxon>Araneoidea</taxon>
        <taxon>Araneidae</taxon>
        <taxon>Araneus</taxon>
    </lineage>
</organism>
<dbReference type="EMBL" id="BGPR01009267">
    <property type="protein sequence ID" value="GBN38956.1"/>
    <property type="molecule type" value="Genomic_DNA"/>
</dbReference>
<reference evidence="1 2" key="1">
    <citation type="journal article" date="2019" name="Sci. Rep.">
        <title>Orb-weaving spider Araneus ventricosus genome elucidates the spidroin gene catalogue.</title>
        <authorList>
            <person name="Kono N."/>
            <person name="Nakamura H."/>
            <person name="Ohtoshi R."/>
            <person name="Moran D.A.P."/>
            <person name="Shinohara A."/>
            <person name="Yoshida Y."/>
            <person name="Fujiwara M."/>
            <person name="Mori M."/>
            <person name="Tomita M."/>
            <person name="Arakawa K."/>
        </authorList>
    </citation>
    <scope>NUCLEOTIDE SEQUENCE [LARGE SCALE GENOMIC DNA]</scope>
</reference>
<evidence type="ECO:0000313" key="1">
    <source>
        <dbReference type="EMBL" id="GBN38956.1"/>
    </source>
</evidence>